<dbReference type="AlphaFoldDB" id="A0A8B9SCE4"/>
<reference evidence="2" key="1">
    <citation type="submission" date="2025-08" db="UniProtKB">
        <authorList>
            <consortium name="Ensembl"/>
        </authorList>
    </citation>
    <scope>IDENTIFICATION</scope>
</reference>
<evidence type="ECO:0000313" key="3">
    <source>
        <dbReference type="Proteomes" id="UP000694424"/>
    </source>
</evidence>
<dbReference type="InterPro" id="IPR042477">
    <property type="entry name" value="HMGXB4"/>
</dbReference>
<accession>A0A8B9SCE4</accession>
<organism evidence="2 3">
    <name type="scientific">Apteryx owenii</name>
    <name type="common">Little spotted kiwi</name>
    <dbReference type="NCBI Taxonomy" id="8824"/>
    <lineage>
        <taxon>Eukaryota</taxon>
        <taxon>Metazoa</taxon>
        <taxon>Chordata</taxon>
        <taxon>Craniata</taxon>
        <taxon>Vertebrata</taxon>
        <taxon>Euteleostomi</taxon>
        <taxon>Archelosauria</taxon>
        <taxon>Archosauria</taxon>
        <taxon>Dinosauria</taxon>
        <taxon>Saurischia</taxon>
        <taxon>Theropoda</taxon>
        <taxon>Coelurosauria</taxon>
        <taxon>Aves</taxon>
        <taxon>Palaeognathae</taxon>
        <taxon>Apterygiformes</taxon>
        <taxon>Apterygidae</taxon>
        <taxon>Apteryx</taxon>
    </lineage>
</organism>
<dbReference type="PANTHER" id="PTHR46584:SF1">
    <property type="entry name" value="HMG DOMAIN-CONTAINING PROTEIN 4"/>
    <property type="match status" value="1"/>
</dbReference>
<name>A0A8B9SCE4_APTOW</name>
<protein>
    <submittedName>
        <fullName evidence="2">Uncharacterized protein</fullName>
    </submittedName>
</protein>
<dbReference type="Ensembl" id="ENSAOWT00000026288.1">
    <property type="protein sequence ID" value="ENSAOWP00000023208.1"/>
    <property type="gene ID" value="ENSAOWG00000015658.1"/>
</dbReference>
<dbReference type="Proteomes" id="UP000694424">
    <property type="component" value="Unplaced"/>
</dbReference>
<dbReference type="PANTHER" id="PTHR46584">
    <property type="entry name" value="HMG DOMAIN-CONTAINING PROTEIN 4"/>
    <property type="match status" value="1"/>
</dbReference>
<evidence type="ECO:0000256" key="1">
    <source>
        <dbReference type="SAM" id="MobiDB-lite"/>
    </source>
</evidence>
<sequence length="148" mass="17224">MAYDDSRKKEELLESDRSVDDVGLASGRTQRERKHSYKDLLQEEEEIAAQVRKLSEKRLKDSKLVFLGTEPHKKKRKHSSDEFSYRGKMVIRQGKGLTGHDFEERELINQCHQVLWSALSGEKVHQSVLGQLIRNLIRILHQTAKDKD</sequence>
<reference evidence="2" key="2">
    <citation type="submission" date="2025-09" db="UniProtKB">
        <authorList>
            <consortium name="Ensembl"/>
        </authorList>
    </citation>
    <scope>IDENTIFICATION</scope>
</reference>
<feature type="region of interest" description="Disordered" evidence="1">
    <location>
        <begin position="1"/>
        <end position="38"/>
    </location>
</feature>
<feature type="compositionally biased region" description="Basic and acidic residues" evidence="1">
    <location>
        <begin position="1"/>
        <end position="20"/>
    </location>
</feature>
<proteinExistence type="predicted"/>
<keyword evidence="3" id="KW-1185">Reference proteome</keyword>
<evidence type="ECO:0000313" key="2">
    <source>
        <dbReference type="Ensembl" id="ENSAOWP00000023208.1"/>
    </source>
</evidence>